<keyword evidence="3" id="KW-1185">Reference proteome</keyword>
<proteinExistence type="predicted"/>
<protein>
    <submittedName>
        <fullName evidence="2">Uncharacterized protein</fullName>
    </submittedName>
</protein>
<organism evidence="2 3">
    <name type="scientific">Cylindrobasidium torrendii FP15055 ss-10</name>
    <dbReference type="NCBI Taxonomy" id="1314674"/>
    <lineage>
        <taxon>Eukaryota</taxon>
        <taxon>Fungi</taxon>
        <taxon>Dikarya</taxon>
        <taxon>Basidiomycota</taxon>
        <taxon>Agaricomycotina</taxon>
        <taxon>Agaricomycetes</taxon>
        <taxon>Agaricomycetidae</taxon>
        <taxon>Agaricales</taxon>
        <taxon>Marasmiineae</taxon>
        <taxon>Physalacriaceae</taxon>
        <taxon>Cylindrobasidium</taxon>
    </lineage>
</organism>
<feature type="signal peptide" evidence="1">
    <location>
        <begin position="1"/>
        <end position="17"/>
    </location>
</feature>
<feature type="chain" id="PRO_5002316834" evidence="1">
    <location>
        <begin position="18"/>
        <end position="452"/>
    </location>
</feature>
<gene>
    <name evidence="2" type="ORF">CYLTODRAFT_492983</name>
</gene>
<sequence length="452" mass="47495">MLFTPFFTLALAAVSLAAPAPSPVELEDRAVTFESIRVGLTVVITSYRSNPSTNNRQNLCRILSGLSQAQKTRLQSLGFDFSRVQCPSIVTQLNAIQSGLGAAYQAYTQNQNAQTTAALCAITSQLSASQRSRIIALGINLNVQCPSITDQLNGIQAGLGAAYQAYTRNPSRQNTAALCAITTQLTAAQQTSVTALGVDLSNVQCTTIADQLNAIQSGLGAAYLAYTQNQNTQTTAALCAITSQLTAAQRSSVAALGVTLNVQCPTLADQLNAIQAGLGQAYQAYTRNPNRRNTAALCTITTQLTAAQQTSVAALNVNLGNVPCAANLDQRLDAIADGLADAYDTLAAAPTVFANQLAYCQITNGLNAQQTARLQALNLSGAANVQCTTVLLQNRLNNNFIAGFGDAYVAYQADPSAANKATLCGLTAQLNNNQRNRLRNNLNIGVTTFGCN</sequence>
<dbReference type="EMBL" id="KN880628">
    <property type="protein sequence ID" value="KIY64581.1"/>
    <property type="molecule type" value="Genomic_DNA"/>
</dbReference>
<accession>A0A0D7B4X8</accession>
<keyword evidence="1" id="KW-0732">Signal</keyword>
<dbReference type="Proteomes" id="UP000054007">
    <property type="component" value="Unassembled WGS sequence"/>
</dbReference>
<evidence type="ECO:0000313" key="2">
    <source>
        <dbReference type="EMBL" id="KIY64581.1"/>
    </source>
</evidence>
<name>A0A0D7B4X8_9AGAR</name>
<evidence type="ECO:0000313" key="3">
    <source>
        <dbReference type="Proteomes" id="UP000054007"/>
    </source>
</evidence>
<evidence type="ECO:0000256" key="1">
    <source>
        <dbReference type="SAM" id="SignalP"/>
    </source>
</evidence>
<dbReference type="AlphaFoldDB" id="A0A0D7B4X8"/>
<reference evidence="2 3" key="1">
    <citation type="journal article" date="2015" name="Fungal Genet. Biol.">
        <title>Evolution of novel wood decay mechanisms in Agaricales revealed by the genome sequences of Fistulina hepatica and Cylindrobasidium torrendii.</title>
        <authorList>
            <person name="Floudas D."/>
            <person name="Held B.W."/>
            <person name="Riley R."/>
            <person name="Nagy L.G."/>
            <person name="Koehler G."/>
            <person name="Ransdell A.S."/>
            <person name="Younus H."/>
            <person name="Chow J."/>
            <person name="Chiniquy J."/>
            <person name="Lipzen A."/>
            <person name="Tritt A."/>
            <person name="Sun H."/>
            <person name="Haridas S."/>
            <person name="LaButti K."/>
            <person name="Ohm R.A."/>
            <person name="Kues U."/>
            <person name="Blanchette R.A."/>
            <person name="Grigoriev I.V."/>
            <person name="Minto R.E."/>
            <person name="Hibbett D.S."/>
        </authorList>
    </citation>
    <scope>NUCLEOTIDE SEQUENCE [LARGE SCALE GENOMIC DNA]</scope>
    <source>
        <strain evidence="2 3">FP15055 ss-10</strain>
    </source>
</reference>